<feature type="transmembrane region" description="Helical" evidence="1">
    <location>
        <begin position="85"/>
        <end position="107"/>
    </location>
</feature>
<keyword evidence="3" id="KW-1185">Reference proteome</keyword>
<keyword evidence="1" id="KW-1133">Transmembrane helix</keyword>
<dbReference type="EMBL" id="JALLAZ020000561">
    <property type="protein sequence ID" value="KAL3792256.1"/>
    <property type="molecule type" value="Genomic_DNA"/>
</dbReference>
<organism evidence="2 3">
    <name type="scientific">Stephanodiscus triporus</name>
    <dbReference type="NCBI Taxonomy" id="2934178"/>
    <lineage>
        <taxon>Eukaryota</taxon>
        <taxon>Sar</taxon>
        <taxon>Stramenopiles</taxon>
        <taxon>Ochrophyta</taxon>
        <taxon>Bacillariophyta</taxon>
        <taxon>Coscinodiscophyceae</taxon>
        <taxon>Thalassiosirophycidae</taxon>
        <taxon>Stephanodiscales</taxon>
        <taxon>Stephanodiscaceae</taxon>
        <taxon>Stephanodiscus</taxon>
    </lineage>
</organism>
<dbReference type="AlphaFoldDB" id="A0ABD3PY40"/>
<sequence length="300" mass="32709">MNAKPRLLGILNALAYGLNVLETFGYGPFSSGFTSIQDNASISQKYQTIITPHGIAFSIWGLIFISQAICIISTLVSDRRMNHPLMVEGVSFWYLSVCLAQTAWSPAFAYEKIALSVVLMGLILLGLAAIVSRQYKVVTVILEGKEAGISSSDYWMLQFPFEIHCSWIAAAFVLNTNILAVASGSAKTQAVVAATSLAILAIMSFACLKIVKRPQFTFPSVAAWATFWMSYELSEPKPLIKEIFNTKQIHSMLLLTRALCAIIVASIIRGLSEISAPVSMGMSTNAARLNSHTQGRSKKE</sequence>
<evidence type="ECO:0000313" key="2">
    <source>
        <dbReference type="EMBL" id="KAL3792256.1"/>
    </source>
</evidence>
<feature type="transmembrane region" description="Helical" evidence="1">
    <location>
        <begin position="7"/>
        <end position="29"/>
    </location>
</feature>
<proteinExistence type="predicted"/>
<accession>A0ABD3PY40</accession>
<gene>
    <name evidence="2" type="ORF">ACHAW5_001082</name>
</gene>
<dbReference type="PANTHER" id="PTHR33802:SF2">
    <property type="entry name" value="EF-HAND DOMAIN-CONTAINING PROTEIN"/>
    <property type="match status" value="1"/>
</dbReference>
<feature type="transmembrane region" description="Helical" evidence="1">
    <location>
        <begin position="113"/>
        <end position="131"/>
    </location>
</feature>
<feature type="transmembrane region" description="Helical" evidence="1">
    <location>
        <begin position="165"/>
        <end position="184"/>
    </location>
</feature>
<keyword evidence="1" id="KW-0812">Transmembrane</keyword>
<comment type="caution">
    <text evidence="2">The sequence shown here is derived from an EMBL/GenBank/DDBJ whole genome shotgun (WGS) entry which is preliminary data.</text>
</comment>
<reference evidence="2 3" key="1">
    <citation type="submission" date="2024-10" db="EMBL/GenBank/DDBJ databases">
        <title>Updated reference genomes for cyclostephanoid diatoms.</title>
        <authorList>
            <person name="Roberts W.R."/>
            <person name="Alverson A.J."/>
        </authorList>
    </citation>
    <scope>NUCLEOTIDE SEQUENCE [LARGE SCALE GENOMIC DNA]</scope>
    <source>
        <strain evidence="2 3">AJA276-08</strain>
    </source>
</reference>
<keyword evidence="1" id="KW-0472">Membrane</keyword>
<name>A0ABD3PY40_9STRA</name>
<feature type="transmembrane region" description="Helical" evidence="1">
    <location>
        <begin position="190"/>
        <end position="208"/>
    </location>
</feature>
<feature type="transmembrane region" description="Helical" evidence="1">
    <location>
        <begin position="49"/>
        <end position="73"/>
    </location>
</feature>
<dbReference type="Proteomes" id="UP001530315">
    <property type="component" value="Unassembled WGS sequence"/>
</dbReference>
<dbReference type="PANTHER" id="PTHR33802">
    <property type="entry name" value="SI:CH211-161H7.5-RELATED"/>
    <property type="match status" value="1"/>
</dbReference>
<protein>
    <submittedName>
        <fullName evidence="2">Uncharacterized protein</fullName>
    </submittedName>
</protein>
<evidence type="ECO:0000313" key="3">
    <source>
        <dbReference type="Proteomes" id="UP001530315"/>
    </source>
</evidence>
<evidence type="ECO:0000256" key="1">
    <source>
        <dbReference type="SAM" id="Phobius"/>
    </source>
</evidence>
<feature type="transmembrane region" description="Helical" evidence="1">
    <location>
        <begin position="251"/>
        <end position="272"/>
    </location>
</feature>